<protein>
    <submittedName>
        <fullName evidence="2">GtrA family protein</fullName>
    </submittedName>
</protein>
<feature type="transmembrane region" description="Helical" evidence="1">
    <location>
        <begin position="398"/>
        <end position="414"/>
    </location>
</feature>
<reference evidence="2 3" key="1">
    <citation type="submission" date="2024-01" db="EMBL/GenBank/DDBJ databases">
        <title>New evidence supports the origin of RcGTA from prophage.</title>
        <authorList>
            <person name="Xu Y."/>
            <person name="Liu B."/>
            <person name="Chen F."/>
        </authorList>
    </citation>
    <scope>NUCLEOTIDE SEQUENCE [LARGE SCALE GENOMIC DNA]</scope>
    <source>
        <strain evidence="2 3">CBW1107-2</strain>
    </source>
</reference>
<feature type="transmembrane region" description="Helical" evidence="1">
    <location>
        <begin position="347"/>
        <end position="368"/>
    </location>
</feature>
<feature type="transmembrane region" description="Helical" evidence="1">
    <location>
        <begin position="230"/>
        <end position="248"/>
    </location>
</feature>
<feature type="transmembrane region" description="Helical" evidence="1">
    <location>
        <begin position="94"/>
        <end position="121"/>
    </location>
</feature>
<feature type="transmembrane region" description="Helical" evidence="1">
    <location>
        <begin position="185"/>
        <end position="218"/>
    </location>
</feature>
<evidence type="ECO:0000256" key="1">
    <source>
        <dbReference type="SAM" id="Phobius"/>
    </source>
</evidence>
<evidence type="ECO:0000313" key="3">
    <source>
        <dbReference type="Proteomes" id="UP001559025"/>
    </source>
</evidence>
<feature type="transmembrane region" description="Helical" evidence="1">
    <location>
        <begin position="291"/>
        <end position="309"/>
    </location>
</feature>
<dbReference type="EMBL" id="JAZHFV010000001">
    <property type="protein sequence ID" value="MEX4006037.1"/>
    <property type="molecule type" value="Genomic_DNA"/>
</dbReference>
<sequence>MATVTTPTTWARLRSHFAVDAAVAVGAAALMLVMHALRGFPTLADSKGDNDSVMRLVQVRDLLAGQGWFDLTQYRMGLEGGFEMHWSRLVDLPIALLVAGFGEPAALVIWPTLLFAVALFLTVRAARALGGEWAVLPATVIGGLALYFVDLFPPAALDHHNIQLVLALATFLCLVNARVQRHAGLVAGACAALMLAVGMEAAPYVAAACATAAIGFLVGNDGDARVARGFGAAFAIVGAVALAATVPMRDWLAVECDAFSFPQASLAVLGGAGLAAIAATPALAASPLRRLAGLMVLGGLAAALLLAAFPQCLADPYADLDPRLQRYWLSAVSEAQSVVSVLRSDPAMFAGFYVTPLIALGVCGWAVVRERGDRAWIVAAAFLGIALLVSFWQVRGAMFSVPLAAVPLAAWVGGLRRGVKMRGGALPQLAMVASWLASLNIVWQLAALPLKPAPEAGGGDEIARLERCYALSDYTTLATLPAGLVLAVSNQGSTILGATDHRVLNGPYHRNNAGNLAALDMLMGNPHTAADTAQRLGVTYVALCRGNPETSSLRRWAPEGLLATLFAGNTPSWLVPVAGTADAPIEIWQVRDHR</sequence>
<keyword evidence="3" id="KW-1185">Reference proteome</keyword>
<feature type="transmembrane region" description="Helical" evidence="1">
    <location>
        <begin position="133"/>
        <end position="149"/>
    </location>
</feature>
<keyword evidence="1" id="KW-1133">Transmembrane helix</keyword>
<organism evidence="2 3">
    <name type="scientific">Neoaquamicrobium sediminum</name>
    <dbReference type="NCBI Taxonomy" id="1849104"/>
    <lineage>
        <taxon>Bacteria</taxon>
        <taxon>Pseudomonadati</taxon>
        <taxon>Pseudomonadota</taxon>
        <taxon>Alphaproteobacteria</taxon>
        <taxon>Hyphomicrobiales</taxon>
        <taxon>Phyllobacteriaceae</taxon>
        <taxon>Neoaquamicrobium</taxon>
    </lineage>
</organism>
<keyword evidence="1" id="KW-0472">Membrane</keyword>
<proteinExistence type="predicted"/>
<feature type="transmembrane region" description="Helical" evidence="1">
    <location>
        <begin position="17"/>
        <end position="37"/>
    </location>
</feature>
<accession>A0ABV3WN01</accession>
<dbReference type="RefSeq" id="WP_368801415.1">
    <property type="nucleotide sequence ID" value="NZ_JAZHFV010000001.1"/>
</dbReference>
<name>A0ABV3WN01_9HYPH</name>
<feature type="transmembrane region" description="Helical" evidence="1">
    <location>
        <begin position="375"/>
        <end position="392"/>
    </location>
</feature>
<keyword evidence="1" id="KW-0812">Transmembrane</keyword>
<evidence type="ECO:0000313" key="2">
    <source>
        <dbReference type="EMBL" id="MEX4006037.1"/>
    </source>
</evidence>
<comment type="caution">
    <text evidence="2">The sequence shown here is derived from an EMBL/GenBank/DDBJ whole genome shotgun (WGS) entry which is preliminary data.</text>
</comment>
<feature type="transmembrane region" description="Helical" evidence="1">
    <location>
        <begin position="260"/>
        <end position="284"/>
    </location>
</feature>
<gene>
    <name evidence="2" type="ORF">V1479_01900</name>
</gene>
<dbReference type="Proteomes" id="UP001559025">
    <property type="component" value="Unassembled WGS sequence"/>
</dbReference>